<proteinExistence type="predicted"/>
<dbReference type="PANTHER" id="PTHR47510">
    <property type="entry name" value="REVERSE TRANSCRIPTASE DOMAIN-CONTAINING PROTEIN"/>
    <property type="match status" value="1"/>
</dbReference>
<gene>
    <name evidence="1" type="ORF">TBRA_LOCUS13219</name>
</gene>
<sequence>MIGIAGHACRTEDITDITSYRRLRSQIKVLLDDKKRDCIVQKLREADDCKQKWTVLRKLGPMNDQLPSSTHIFTLDSLNRHFTSISSASRPLTENAIRPLIGHIYRVILRLQTPAPCVVDLVSEKFLGLDLTNISSRVDLDGVANRLTELTLSAFDALAPLRTHTIRPRRKPWVTSEIHDLMSQRDRAYRRASNSGLRADIRSYRARRSIAKSALDTSKNNYLSRRLYVATSSRQRWSEIRRMGLSSTKNSSPLNHFSHYDLNRHFTGISSRSLPLTDDDISLVLSSPLLHDRSVFELRPASSGDLLRIIDASRSKAVGPDSISVEMVRIVSFAQIEPLASIINLSFFYSHFPSPWRRALIQGLFPSFARFQNFARGSFTISFRTMSSRTLCSVPVGWFPTRAQYSDSSPWCA</sequence>
<evidence type="ECO:0000313" key="2">
    <source>
        <dbReference type="Proteomes" id="UP000479190"/>
    </source>
</evidence>
<evidence type="ECO:0000313" key="1">
    <source>
        <dbReference type="EMBL" id="CAB0041552.1"/>
    </source>
</evidence>
<dbReference type="EMBL" id="CADCXV010001124">
    <property type="protein sequence ID" value="CAB0041552.1"/>
    <property type="molecule type" value="Genomic_DNA"/>
</dbReference>
<protein>
    <recommendedName>
        <fullName evidence="3">Reverse transcriptase domain-containing protein</fullName>
    </recommendedName>
</protein>
<dbReference type="Proteomes" id="UP000479190">
    <property type="component" value="Unassembled WGS sequence"/>
</dbReference>
<reference evidence="1 2" key="1">
    <citation type="submission" date="2020-02" db="EMBL/GenBank/DDBJ databases">
        <authorList>
            <person name="Ferguson B K."/>
        </authorList>
    </citation>
    <scope>NUCLEOTIDE SEQUENCE [LARGE SCALE GENOMIC DNA]</scope>
</reference>
<dbReference type="OrthoDB" id="5953030at2759"/>
<accession>A0A6H5J2D2</accession>
<dbReference type="AlphaFoldDB" id="A0A6H5J2D2"/>
<dbReference type="PANTHER" id="PTHR47510:SF3">
    <property type="entry name" value="ENDO_EXONUCLEASE_PHOSPHATASE DOMAIN-CONTAINING PROTEIN"/>
    <property type="match status" value="1"/>
</dbReference>
<name>A0A6H5J2D2_9HYME</name>
<keyword evidence="2" id="KW-1185">Reference proteome</keyword>
<organism evidence="1 2">
    <name type="scientific">Trichogramma brassicae</name>
    <dbReference type="NCBI Taxonomy" id="86971"/>
    <lineage>
        <taxon>Eukaryota</taxon>
        <taxon>Metazoa</taxon>
        <taxon>Ecdysozoa</taxon>
        <taxon>Arthropoda</taxon>
        <taxon>Hexapoda</taxon>
        <taxon>Insecta</taxon>
        <taxon>Pterygota</taxon>
        <taxon>Neoptera</taxon>
        <taxon>Endopterygota</taxon>
        <taxon>Hymenoptera</taxon>
        <taxon>Apocrita</taxon>
        <taxon>Proctotrupomorpha</taxon>
        <taxon>Chalcidoidea</taxon>
        <taxon>Trichogrammatidae</taxon>
        <taxon>Trichogramma</taxon>
    </lineage>
</organism>
<evidence type="ECO:0008006" key="3">
    <source>
        <dbReference type="Google" id="ProtNLM"/>
    </source>
</evidence>